<evidence type="ECO:0000259" key="6">
    <source>
        <dbReference type="SMART" id="SM00409"/>
    </source>
</evidence>
<feature type="transmembrane region" description="Helical" evidence="4">
    <location>
        <begin position="264"/>
        <end position="289"/>
    </location>
</feature>
<evidence type="ECO:0000256" key="4">
    <source>
        <dbReference type="SAM" id="Phobius"/>
    </source>
</evidence>
<evidence type="ECO:0000256" key="2">
    <source>
        <dbReference type="ARBA" id="ARBA00022692"/>
    </source>
</evidence>
<dbReference type="InterPro" id="IPR036179">
    <property type="entry name" value="Ig-like_dom_sf"/>
</dbReference>
<evidence type="ECO:0000256" key="5">
    <source>
        <dbReference type="SAM" id="SignalP"/>
    </source>
</evidence>
<keyword evidence="2 4" id="KW-0812">Transmembrane</keyword>
<organism evidence="7 8">
    <name type="scientific">Astyanax mexicanus</name>
    <name type="common">Blind cave fish</name>
    <name type="synonym">Astyanax fasciatus mexicanus</name>
    <dbReference type="NCBI Taxonomy" id="7994"/>
    <lineage>
        <taxon>Eukaryota</taxon>
        <taxon>Metazoa</taxon>
        <taxon>Chordata</taxon>
        <taxon>Craniata</taxon>
        <taxon>Vertebrata</taxon>
        <taxon>Euteleostomi</taxon>
        <taxon>Actinopterygii</taxon>
        <taxon>Neopterygii</taxon>
        <taxon>Teleostei</taxon>
        <taxon>Ostariophysi</taxon>
        <taxon>Characiformes</taxon>
        <taxon>Characoidei</taxon>
        <taxon>Acestrorhamphidae</taxon>
        <taxon>Acestrorhamphinae</taxon>
        <taxon>Astyanax</taxon>
    </lineage>
</organism>
<protein>
    <recommendedName>
        <fullName evidence="6">Immunoglobulin domain-containing protein</fullName>
    </recommendedName>
</protein>
<gene>
    <name evidence="7" type="ORF">AMEX_G24761</name>
</gene>
<dbReference type="Gene3D" id="2.60.40.10">
    <property type="entry name" value="Immunoglobulins"/>
    <property type="match status" value="2"/>
</dbReference>
<evidence type="ECO:0000313" key="7">
    <source>
        <dbReference type="EMBL" id="KAG9262838.1"/>
    </source>
</evidence>
<dbReference type="PANTHER" id="PTHR11860:SF87">
    <property type="entry name" value="CMRF35-LIKE MOLECULE 8"/>
    <property type="match status" value="1"/>
</dbReference>
<feature type="signal peptide" evidence="5">
    <location>
        <begin position="1"/>
        <end position="18"/>
    </location>
</feature>
<feature type="chain" id="PRO_5035826386" description="Immunoglobulin domain-containing protein" evidence="5">
    <location>
        <begin position="19"/>
        <end position="420"/>
    </location>
</feature>
<dbReference type="PANTHER" id="PTHR11860">
    <property type="entry name" value="POLYMERIC-IMMUNOGLOBULIN RECEPTOR"/>
    <property type="match status" value="1"/>
</dbReference>
<dbReference type="EMBL" id="JAICCE010000021">
    <property type="protein sequence ID" value="KAG9262838.1"/>
    <property type="molecule type" value="Genomic_DNA"/>
</dbReference>
<dbReference type="AlphaFoldDB" id="A0A8T2KTL1"/>
<evidence type="ECO:0000313" key="8">
    <source>
        <dbReference type="Proteomes" id="UP000752171"/>
    </source>
</evidence>
<dbReference type="InterPro" id="IPR013106">
    <property type="entry name" value="Ig_V-set"/>
</dbReference>
<keyword evidence="4" id="KW-1133">Transmembrane helix</keyword>
<keyword evidence="5" id="KW-0732">Signal</keyword>
<evidence type="ECO:0000256" key="3">
    <source>
        <dbReference type="ARBA" id="ARBA00023136"/>
    </source>
</evidence>
<proteinExistence type="predicted"/>
<dbReference type="Pfam" id="PF07686">
    <property type="entry name" value="V-set"/>
    <property type="match status" value="2"/>
</dbReference>
<evidence type="ECO:0000256" key="1">
    <source>
        <dbReference type="ARBA" id="ARBA00004370"/>
    </source>
</evidence>
<feature type="domain" description="Immunoglobulin" evidence="6">
    <location>
        <begin position="117"/>
        <end position="219"/>
    </location>
</feature>
<dbReference type="SMART" id="SM00409">
    <property type="entry name" value="IG"/>
    <property type="match status" value="2"/>
</dbReference>
<dbReference type="OrthoDB" id="8442846at2759"/>
<dbReference type="InterPro" id="IPR003599">
    <property type="entry name" value="Ig_sub"/>
</dbReference>
<dbReference type="GO" id="GO:0004888">
    <property type="term" value="F:transmembrane signaling receptor activity"/>
    <property type="evidence" value="ECO:0007669"/>
    <property type="project" value="TreeGrafter"/>
</dbReference>
<dbReference type="SUPFAM" id="SSF48726">
    <property type="entry name" value="Immunoglobulin"/>
    <property type="match status" value="2"/>
</dbReference>
<keyword evidence="3 4" id="KW-0472">Membrane</keyword>
<comment type="subcellular location">
    <subcellularLocation>
        <location evidence="1">Membrane</location>
    </subcellularLocation>
</comment>
<name>A0A8T2KTL1_ASTMX</name>
<dbReference type="Proteomes" id="UP000752171">
    <property type="component" value="Unassembled WGS sequence"/>
</dbReference>
<comment type="caution">
    <text evidence="7">The sequence shown here is derived from an EMBL/GenBank/DDBJ whole genome shotgun (WGS) entry which is preliminary data.</text>
</comment>
<reference evidence="7 8" key="1">
    <citation type="submission" date="2021-07" db="EMBL/GenBank/DDBJ databases">
        <authorList>
            <person name="Imarazene B."/>
            <person name="Zahm M."/>
            <person name="Klopp C."/>
            <person name="Cabau C."/>
            <person name="Beille S."/>
            <person name="Jouanno E."/>
            <person name="Castinel A."/>
            <person name="Lluch J."/>
            <person name="Gil L."/>
            <person name="Kuchtly C."/>
            <person name="Lopez Roques C."/>
            <person name="Donnadieu C."/>
            <person name="Parrinello H."/>
            <person name="Journot L."/>
            <person name="Du K."/>
            <person name="Schartl M."/>
            <person name="Retaux S."/>
            <person name="Guiguen Y."/>
        </authorList>
    </citation>
    <scope>NUCLEOTIDE SEQUENCE [LARGE SCALE GENOMIC DNA]</scope>
    <source>
        <strain evidence="7">Pach_M1</strain>
        <tissue evidence="7">Testis</tissue>
    </source>
</reference>
<dbReference type="InterPro" id="IPR050671">
    <property type="entry name" value="CD300_family_receptors"/>
</dbReference>
<dbReference type="InterPro" id="IPR013783">
    <property type="entry name" value="Ig-like_fold"/>
</dbReference>
<accession>A0A8T2KTL1</accession>
<dbReference type="GO" id="GO:0005886">
    <property type="term" value="C:plasma membrane"/>
    <property type="evidence" value="ECO:0007669"/>
    <property type="project" value="TreeGrafter"/>
</dbReference>
<sequence>MKILLVFTLYLISGPVGCFDVIGYAGGSVTILCENQQYGMSDKYFCKKKTEQCIRVKTQNPSIHKDRVSLHESSGVLTVFYRDLSLEDSGLYECGETGRWSHFMNLTVKTDPCCLGPKTVIGHLGETVTINCSYPEEFQTDYKSFDKLDDKYLHELIKTPDSQKGRFSISDYRRSRVVSVRIRDVREDDGRVYYCGVGKGGGDSVSYISHFSKIHLQVSDSKETLRPKTTIQPTPVTYRSASAAPSVTISAEEPSTPGSSDPGFPTIIIISVSICVVLLLIGGLILIFYKRRYSKTRGSSSSANQPMMMGNTNEISHSASDYEEIRYTRTSPQSEATPLYSTVQQTPIHTVYALAQLPTTSDPPNNVYSIVPLPRTSSDPPNTEYSIVPLPRTSSDPPNTVNTLAQLPTIPVDLNSPGCS</sequence>
<feature type="domain" description="Immunoglobulin" evidence="6">
    <location>
        <begin position="18"/>
        <end position="109"/>
    </location>
</feature>